<feature type="region of interest" description="Disordered" evidence="8">
    <location>
        <begin position="230"/>
        <end position="263"/>
    </location>
</feature>
<feature type="domain" description="DUF676" evidence="9">
    <location>
        <begin position="58"/>
        <end position="152"/>
    </location>
</feature>
<evidence type="ECO:0000256" key="1">
    <source>
        <dbReference type="ARBA" id="ARBA00004173"/>
    </source>
</evidence>
<evidence type="ECO:0000256" key="4">
    <source>
        <dbReference type="ARBA" id="ARBA00007920"/>
    </source>
</evidence>
<dbReference type="InterPro" id="IPR052374">
    <property type="entry name" value="SERAC1"/>
</dbReference>
<reference evidence="10" key="2">
    <citation type="submission" date="2023-06" db="EMBL/GenBank/DDBJ databases">
        <authorList>
            <consortium name="Lawrence Berkeley National Laboratory"/>
            <person name="Haridas S."/>
            <person name="Hensen N."/>
            <person name="Bonometti L."/>
            <person name="Westerberg I."/>
            <person name="Brannstrom I.O."/>
            <person name="Guillou S."/>
            <person name="Cros-Aarteil S."/>
            <person name="Calhoun S."/>
            <person name="Kuo A."/>
            <person name="Mondo S."/>
            <person name="Pangilinan J."/>
            <person name="Riley R."/>
            <person name="Labutti K."/>
            <person name="Andreopoulos B."/>
            <person name="Lipzen A."/>
            <person name="Chen C."/>
            <person name="Yanf M."/>
            <person name="Daum C."/>
            <person name="Ng V."/>
            <person name="Clum A."/>
            <person name="Steindorff A."/>
            <person name="Ohm R."/>
            <person name="Martin F."/>
            <person name="Silar P."/>
            <person name="Natvig D."/>
            <person name="Lalanne C."/>
            <person name="Gautier V."/>
            <person name="Ament-Velasquez S.L."/>
            <person name="Kruys A."/>
            <person name="Hutchinson M.I."/>
            <person name="Powell A.J."/>
            <person name="Barry K."/>
            <person name="Miller A.N."/>
            <person name="Grigoriev I.V."/>
            <person name="Debuchy R."/>
            <person name="Gladieux P."/>
            <person name="Thoren M.H."/>
            <person name="Johannesson H."/>
        </authorList>
    </citation>
    <scope>NUCLEOTIDE SEQUENCE</scope>
    <source>
        <strain evidence="10">CBS 955.72</strain>
    </source>
</reference>
<organism evidence="10 11">
    <name type="scientific">Lasiosphaeria hispida</name>
    <dbReference type="NCBI Taxonomy" id="260671"/>
    <lineage>
        <taxon>Eukaryota</taxon>
        <taxon>Fungi</taxon>
        <taxon>Dikarya</taxon>
        <taxon>Ascomycota</taxon>
        <taxon>Pezizomycotina</taxon>
        <taxon>Sordariomycetes</taxon>
        <taxon>Sordariomycetidae</taxon>
        <taxon>Sordariales</taxon>
        <taxon>Lasiosphaeriaceae</taxon>
        <taxon>Lasiosphaeria</taxon>
    </lineage>
</organism>
<evidence type="ECO:0000256" key="8">
    <source>
        <dbReference type="SAM" id="MobiDB-lite"/>
    </source>
</evidence>
<comment type="caution">
    <text evidence="10">The sequence shown here is derived from an EMBL/GenBank/DDBJ whole genome shotgun (WGS) entry which is preliminary data.</text>
</comment>
<keyword evidence="7" id="KW-0472">Membrane</keyword>
<proteinExistence type="inferred from homology"/>
<accession>A0AAJ0HCH7</accession>
<dbReference type="PANTHER" id="PTHR48182:SF2">
    <property type="entry name" value="PROTEIN SERAC1"/>
    <property type="match status" value="1"/>
</dbReference>
<evidence type="ECO:0000256" key="2">
    <source>
        <dbReference type="ARBA" id="ARBA00004240"/>
    </source>
</evidence>
<name>A0AAJ0HCH7_9PEZI</name>
<dbReference type="Gene3D" id="3.40.50.1820">
    <property type="entry name" value="alpha/beta hydrolase"/>
    <property type="match status" value="1"/>
</dbReference>
<evidence type="ECO:0000313" key="10">
    <source>
        <dbReference type="EMBL" id="KAK3347076.1"/>
    </source>
</evidence>
<dbReference type="AlphaFoldDB" id="A0AAJ0HCH7"/>
<dbReference type="InterPro" id="IPR029058">
    <property type="entry name" value="AB_hydrolase_fold"/>
</dbReference>
<reference evidence="10" key="1">
    <citation type="journal article" date="2023" name="Mol. Phylogenet. Evol.">
        <title>Genome-scale phylogeny and comparative genomics of the fungal order Sordariales.</title>
        <authorList>
            <person name="Hensen N."/>
            <person name="Bonometti L."/>
            <person name="Westerberg I."/>
            <person name="Brannstrom I.O."/>
            <person name="Guillou S."/>
            <person name="Cros-Aarteil S."/>
            <person name="Calhoun S."/>
            <person name="Haridas S."/>
            <person name="Kuo A."/>
            <person name="Mondo S."/>
            <person name="Pangilinan J."/>
            <person name="Riley R."/>
            <person name="LaButti K."/>
            <person name="Andreopoulos B."/>
            <person name="Lipzen A."/>
            <person name="Chen C."/>
            <person name="Yan M."/>
            <person name="Daum C."/>
            <person name="Ng V."/>
            <person name="Clum A."/>
            <person name="Steindorff A."/>
            <person name="Ohm R.A."/>
            <person name="Martin F."/>
            <person name="Silar P."/>
            <person name="Natvig D.O."/>
            <person name="Lalanne C."/>
            <person name="Gautier V."/>
            <person name="Ament-Velasquez S.L."/>
            <person name="Kruys A."/>
            <person name="Hutchinson M.I."/>
            <person name="Powell A.J."/>
            <person name="Barry K."/>
            <person name="Miller A.N."/>
            <person name="Grigoriev I.V."/>
            <person name="Debuchy R."/>
            <person name="Gladieux P."/>
            <person name="Hiltunen Thoren M."/>
            <person name="Johannesson H."/>
        </authorList>
    </citation>
    <scope>NUCLEOTIDE SEQUENCE</scope>
    <source>
        <strain evidence="10">CBS 955.72</strain>
    </source>
</reference>
<keyword evidence="11" id="KW-1185">Reference proteome</keyword>
<evidence type="ECO:0000256" key="7">
    <source>
        <dbReference type="ARBA" id="ARBA00023136"/>
    </source>
</evidence>
<dbReference type="Proteomes" id="UP001275084">
    <property type="component" value="Unassembled WGS sequence"/>
</dbReference>
<evidence type="ECO:0000256" key="6">
    <source>
        <dbReference type="ARBA" id="ARBA00023128"/>
    </source>
</evidence>
<feature type="compositionally biased region" description="Basic and acidic residues" evidence="8">
    <location>
        <begin position="235"/>
        <end position="253"/>
    </location>
</feature>
<keyword evidence="6" id="KW-0496">Mitochondrion</keyword>
<evidence type="ECO:0000256" key="5">
    <source>
        <dbReference type="ARBA" id="ARBA00022824"/>
    </source>
</evidence>
<comment type="subcellular location">
    <subcellularLocation>
        <location evidence="2">Endoplasmic reticulum</location>
    </subcellularLocation>
    <subcellularLocation>
        <location evidence="3">Membrane</location>
    </subcellularLocation>
    <subcellularLocation>
        <location evidence="1">Mitochondrion</location>
    </subcellularLocation>
</comment>
<dbReference type="InterPro" id="IPR007751">
    <property type="entry name" value="DUF676_lipase-like"/>
</dbReference>
<sequence length="263" mass="29479">MMRRTPRIVTRSLLGHVQSTSARVAGISSWFRQLRGPTKPFPAGIKVLHDPKDAVVDVIFVHGLTGDREKTWTANGASEPWPKALLPSKLPRARILTVGYDANVVGLFGVVSQNSIGNHAENLLNWVAPKIDRENERPIIFVCHSLGGLVCQEVWSSTCVKARTHPSTGFEPVRQKSAFTPPKCSSIDPRHRFPRDTTSWSRSCYRRHALGLPSSHFYTDQCQDLGSPQKGFRGTCRDQEKVPQYDDKTDKRRGTVNRDNLLL</sequence>
<protein>
    <recommendedName>
        <fullName evidence="9">DUF676 domain-containing protein</fullName>
    </recommendedName>
</protein>
<gene>
    <name evidence="10" type="ORF">B0T25DRAFT_293939</name>
</gene>
<dbReference type="GO" id="GO:0005739">
    <property type="term" value="C:mitochondrion"/>
    <property type="evidence" value="ECO:0007669"/>
    <property type="project" value="UniProtKB-SubCell"/>
</dbReference>
<dbReference type="PANTHER" id="PTHR48182">
    <property type="entry name" value="PROTEIN SERAC1"/>
    <property type="match status" value="1"/>
</dbReference>
<dbReference type="EMBL" id="JAUIQD010000006">
    <property type="protein sequence ID" value="KAK3347076.1"/>
    <property type="molecule type" value="Genomic_DNA"/>
</dbReference>
<dbReference type="SUPFAM" id="SSF53474">
    <property type="entry name" value="alpha/beta-Hydrolases"/>
    <property type="match status" value="1"/>
</dbReference>
<evidence type="ECO:0000259" key="9">
    <source>
        <dbReference type="Pfam" id="PF05057"/>
    </source>
</evidence>
<dbReference type="Pfam" id="PF05057">
    <property type="entry name" value="DUF676"/>
    <property type="match status" value="1"/>
</dbReference>
<evidence type="ECO:0000313" key="11">
    <source>
        <dbReference type="Proteomes" id="UP001275084"/>
    </source>
</evidence>
<comment type="similarity">
    <text evidence="4">Belongs to the putative lipase ROG1 family.</text>
</comment>
<dbReference type="GO" id="GO:0005783">
    <property type="term" value="C:endoplasmic reticulum"/>
    <property type="evidence" value="ECO:0007669"/>
    <property type="project" value="UniProtKB-SubCell"/>
</dbReference>
<evidence type="ECO:0000256" key="3">
    <source>
        <dbReference type="ARBA" id="ARBA00004370"/>
    </source>
</evidence>
<dbReference type="GO" id="GO:0016020">
    <property type="term" value="C:membrane"/>
    <property type="evidence" value="ECO:0007669"/>
    <property type="project" value="UniProtKB-SubCell"/>
</dbReference>
<keyword evidence="5" id="KW-0256">Endoplasmic reticulum</keyword>